<comment type="caution">
    <text evidence="1">The sequence shown here is derived from an EMBL/GenBank/DDBJ whole genome shotgun (WGS) entry which is preliminary data.</text>
</comment>
<dbReference type="AlphaFoldDB" id="A0A2M7TJ50"/>
<dbReference type="EMBL" id="PFNL01000097">
    <property type="protein sequence ID" value="PIZ46478.1"/>
    <property type="molecule type" value="Genomic_DNA"/>
</dbReference>
<evidence type="ECO:0000313" key="2">
    <source>
        <dbReference type="Proteomes" id="UP000228920"/>
    </source>
</evidence>
<accession>A0A2M7TJ50</accession>
<protein>
    <submittedName>
        <fullName evidence="1">Uncharacterized protein</fullName>
    </submittedName>
</protein>
<name>A0A2M7TJ50_UNCKA</name>
<gene>
    <name evidence="1" type="ORF">COY32_03210</name>
</gene>
<dbReference type="Gene3D" id="3.40.50.450">
    <property type="match status" value="1"/>
</dbReference>
<organism evidence="1 2">
    <name type="scientific">candidate division WWE3 bacterium CG_4_10_14_0_2_um_filter_41_14</name>
    <dbReference type="NCBI Taxonomy" id="1975072"/>
    <lineage>
        <taxon>Bacteria</taxon>
        <taxon>Katanobacteria</taxon>
    </lineage>
</organism>
<dbReference type="Proteomes" id="UP000228920">
    <property type="component" value="Unassembled WGS sequence"/>
</dbReference>
<sequence length="184" mass="20556">MQVCLLGTIKNKDVAALQEYLLNTDHKISTIPPSESEKDVVDRYQVSKKTVATCDVVMAHVSVFDEGNAYQLAIALDSKKYVLLLVPSGDSRNEEISRIRDSQLRIAQYSDNKGFRTAVDGFFAEMMNKLDAKLFMVIPPSVNKYLDWVLVHTEKSKSDVVRAAVEGVAAKDEDYKSFLSKSNS</sequence>
<evidence type="ECO:0000313" key="1">
    <source>
        <dbReference type="EMBL" id="PIZ46478.1"/>
    </source>
</evidence>
<proteinExistence type="predicted"/>
<reference evidence="2" key="1">
    <citation type="submission" date="2017-09" db="EMBL/GenBank/DDBJ databases">
        <title>Depth-based differentiation of microbial function through sediment-hosted aquifers and enrichment of novel symbionts in the deep terrestrial subsurface.</title>
        <authorList>
            <person name="Probst A.J."/>
            <person name="Ladd B."/>
            <person name="Jarett J.K."/>
            <person name="Geller-Mcgrath D.E."/>
            <person name="Sieber C.M.K."/>
            <person name="Emerson J.B."/>
            <person name="Anantharaman K."/>
            <person name="Thomas B.C."/>
            <person name="Malmstrom R."/>
            <person name="Stieglmeier M."/>
            <person name="Klingl A."/>
            <person name="Woyke T."/>
            <person name="Ryan C.M."/>
            <person name="Banfield J.F."/>
        </authorList>
    </citation>
    <scope>NUCLEOTIDE SEQUENCE [LARGE SCALE GENOMIC DNA]</scope>
</reference>